<dbReference type="EMBL" id="WUYX01000064">
    <property type="protein sequence ID" value="MXV63832.1"/>
    <property type="molecule type" value="Genomic_DNA"/>
</dbReference>
<name>A0A6B0VSS5_9EURY</name>
<keyword evidence="1" id="KW-0472">Membrane</keyword>
<accession>A0A6B0VSS5</accession>
<evidence type="ECO:0000256" key="1">
    <source>
        <dbReference type="SAM" id="Phobius"/>
    </source>
</evidence>
<sequence length="201" mass="22158">MTPETVSRGVTESAEQTPELSQDVAFEMLSCQRRRYVLHYLKQSGGAAELRDIVERVAAWENDVSPAEVTYEQRTRVYTALRQSHLPKLDDGGVVSFDADRGTVVLTETASELEVYLDVVPHNDIPWSKYYAGLGILCTGFVAGMWIGLLPFALIPPLVGTALVTMAFTISAAVHVQYDSRMRLGRDGLPPNQTTGNGPWE</sequence>
<feature type="domain" description="DUF7344" evidence="2">
    <location>
        <begin position="26"/>
        <end position="104"/>
    </location>
</feature>
<dbReference type="Pfam" id="PF24035">
    <property type="entry name" value="DUF7344"/>
    <property type="match status" value="1"/>
</dbReference>
<evidence type="ECO:0000313" key="3">
    <source>
        <dbReference type="EMBL" id="MXV63832.1"/>
    </source>
</evidence>
<comment type="caution">
    <text evidence="3">The sequence shown here is derived from an EMBL/GenBank/DDBJ whole genome shotgun (WGS) entry which is preliminary data.</text>
</comment>
<organism evidence="3 4">
    <name type="scientific">Natronorubrum halalkaliphilum</name>
    <dbReference type="NCBI Taxonomy" id="2691917"/>
    <lineage>
        <taxon>Archaea</taxon>
        <taxon>Methanobacteriati</taxon>
        <taxon>Methanobacteriota</taxon>
        <taxon>Stenosarchaea group</taxon>
        <taxon>Halobacteria</taxon>
        <taxon>Halobacteriales</taxon>
        <taxon>Natrialbaceae</taxon>
        <taxon>Natronorubrum</taxon>
    </lineage>
</organism>
<proteinExistence type="predicted"/>
<feature type="transmembrane region" description="Helical" evidence="1">
    <location>
        <begin position="130"/>
        <end position="149"/>
    </location>
</feature>
<reference evidence="3 4" key="1">
    <citation type="submission" date="2020-01" db="EMBL/GenBank/DDBJ databases">
        <title>Natronorubrum sp. JWXQ-INN 674 isolated from Inner Mongolia Autonomous Region of China.</title>
        <authorList>
            <person name="Xue Q."/>
        </authorList>
    </citation>
    <scope>NUCLEOTIDE SEQUENCE [LARGE SCALE GENOMIC DNA]</scope>
    <source>
        <strain evidence="3 4">JWXQ-INN-674</strain>
    </source>
</reference>
<evidence type="ECO:0000259" key="2">
    <source>
        <dbReference type="Pfam" id="PF24035"/>
    </source>
</evidence>
<dbReference type="Proteomes" id="UP000434101">
    <property type="component" value="Unassembled WGS sequence"/>
</dbReference>
<keyword evidence="1" id="KW-1133">Transmembrane helix</keyword>
<dbReference type="RefSeq" id="WP_160066646.1">
    <property type="nucleotide sequence ID" value="NZ_WUYX01000064.1"/>
</dbReference>
<evidence type="ECO:0000313" key="4">
    <source>
        <dbReference type="Proteomes" id="UP000434101"/>
    </source>
</evidence>
<dbReference type="OrthoDB" id="331021at2157"/>
<protein>
    <recommendedName>
        <fullName evidence="2">DUF7344 domain-containing protein</fullName>
    </recommendedName>
</protein>
<feature type="transmembrane region" description="Helical" evidence="1">
    <location>
        <begin position="155"/>
        <end position="176"/>
    </location>
</feature>
<dbReference type="InterPro" id="IPR055768">
    <property type="entry name" value="DUF7344"/>
</dbReference>
<keyword evidence="1" id="KW-0812">Transmembrane</keyword>
<keyword evidence="4" id="KW-1185">Reference proteome</keyword>
<gene>
    <name evidence="3" type="ORF">GS429_17540</name>
</gene>
<dbReference type="AlphaFoldDB" id="A0A6B0VSS5"/>